<feature type="transmembrane region" description="Helical" evidence="7">
    <location>
        <begin position="259"/>
        <end position="277"/>
    </location>
</feature>
<accession>A0ABV9TXI1</accession>
<feature type="domain" description="Major facilitator superfamily (MFS) profile" evidence="8">
    <location>
        <begin position="222"/>
        <end position="423"/>
    </location>
</feature>
<dbReference type="InterPro" id="IPR036259">
    <property type="entry name" value="MFS_trans_sf"/>
</dbReference>
<evidence type="ECO:0000256" key="3">
    <source>
        <dbReference type="ARBA" id="ARBA00022475"/>
    </source>
</evidence>
<protein>
    <submittedName>
        <fullName evidence="9">MFS transporter</fullName>
    </submittedName>
</protein>
<feature type="transmembrane region" description="Helical" evidence="7">
    <location>
        <begin position="354"/>
        <end position="372"/>
    </location>
</feature>
<feature type="transmembrane region" description="Helical" evidence="7">
    <location>
        <begin position="45"/>
        <end position="66"/>
    </location>
</feature>
<evidence type="ECO:0000256" key="4">
    <source>
        <dbReference type="ARBA" id="ARBA00022692"/>
    </source>
</evidence>
<keyword evidence="6 7" id="KW-0472">Membrane</keyword>
<gene>
    <name evidence="9" type="ORF">ACFPCY_13075</name>
</gene>
<organism evidence="9 10">
    <name type="scientific">Actinomadura gamaensis</name>
    <dbReference type="NCBI Taxonomy" id="1763541"/>
    <lineage>
        <taxon>Bacteria</taxon>
        <taxon>Bacillati</taxon>
        <taxon>Actinomycetota</taxon>
        <taxon>Actinomycetes</taxon>
        <taxon>Streptosporangiales</taxon>
        <taxon>Thermomonosporaceae</taxon>
        <taxon>Actinomadura</taxon>
    </lineage>
</organism>
<feature type="transmembrane region" description="Helical" evidence="7">
    <location>
        <begin position="226"/>
        <end position="247"/>
    </location>
</feature>
<evidence type="ECO:0000313" key="10">
    <source>
        <dbReference type="Proteomes" id="UP001595872"/>
    </source>
</evidence>
<dbReference type="RefSeq" id="WP_378254709.1">
    <property type="nucleotide sequence ID" value="NZ_JBHSIT010000003.1"/>
</dbReference>
<dbReference type="PANTHER" id="PTHR23513:SF6">
    <property type="entry name" value="MAJOR FACILITATOR SUPERFAMILY ASSOCIATED DOMAIN-CONTAINING PROTEIN"/>
    <property type="match status" value="1"/>
</dbReference>
<proteinExistence type="predicted"/>
<feature type="transmembrane region" description="Helical" evidence="7">
    <location>
        <begin position="78"/>
        <end position="98"/>
    </location>
</feature>
<feature type="transmembrane region" description="Helical" evidence="7">
    <location>
        <begin position="313"/>
        <end position="333"/>
    </location>
</feature>
<dbReference type="EMBL" id="JBHSIT010000003">
    <property type="protein sequence ID" value="MFC4908261.1"/>
    <property type="molecule type" value="Genomic_DNA"/>
</dbReference>
<keyword evidence="5 7" id="KW-1133">Transmembrane helix</keyword>
<keyword evidence="2" id="KW-0813">Transport</keyword>
<keyword evidence="10" id="KW-1185">Reference proteome</keyword>
<reference evidence="10" key="1">
    <citation type="journal article" date="2019" name="Int. J. Syst. Evol. Microbiol.">
        <title>The Global Catalogue of Microorganisms (GCM) 10K type strain sequencing project: providing services to taxonomists for standard genome sequencing and annotation.</title>
        <authorList>
            <consortium name="The Broad Institute Genomics Platform"/>
            <consortium name="The Broad Institute Genome Sequencing Center for Infectious Disease"/>
            <person name="Wu L."/>
            <person name="Ma J."/>
        </authorList>
    </citation>
    <scope>NUCLEOTIDE SEQUENCE [LARGE SCALE GENOMIC DNA]</scope>
    <source>
        <strain evidence="10">KLKA75</strain>
    </source>
</reference>
<evidence type="ECO:0000256" key="5">
    <source>
        <dbReference type="ARBA" id="ARBA00022989"/>
    </source>
</evidence>
<evidence type="ECO:0000259" key="8">
    <source>
        <dbReference type="PROSITE" id="PS50850"/>
    </source>
</evidence>
<evidence type="ECO:0000256" key="1">
    <source>
        <dbReference type="ARBA" id="ARBA00004651"/>
    </source>
</evidence>
<feature type="transmembrane region" description="Helical" evidence="7">
    <location>
        <begin position="289"/>
        <end position="307"/>
    </location>
</feature>
<comment type="caution">
    <text evidence="9">The sequence shown here is derived from an EMBL/GenBank/DDBJ whole genome shotgun (WGS) entry which is preliminary data.</text>
</comment>
<evidence type="ECO:0000256" key="6">
    <source>
        <dbReference type="ARBA" id="ARBA00023136"/>
    </source>
</evidence>
<name>A0ABV9TXI1_9ACTN</name>
<dbReference type="InterPro" id="IPR010290">
    <property type="entry name" value="TM_effector"/>
</dbReference>
<dbReference type="PROSITE" id="PS50850">
    <property type="entry name" value="MFS"/>
    <property type="match status" value="1"/>
</dbReference>
<dbReference type="Gene3D" id="1.20.1250.20">
    <property type="entry name" value="MFS general substrate transporter like domains"/>
    <property type="match status" value="1"/>
</dbReference>
<comment type="subcellular location">
    <subcellularLocation>
        <location evidence="1">Cell membrane</location>
        <topology evidence="1">Multi-pass membrane protein</topology>
    </subcellularLocation>
</comment>
<keyword evidence="3" id="KW-1003">Cell membrane</keyword>
<dbReference type="Pfam" id="PF05977">
    <property type="entry name" value="MFS_3"/>
    <property type="match status" value="1"/>
</dbReference>
<dbReference type="Proteomes" id="UP001595872">
    <property type="component" value="Unassembled WGS sequence"/>
</dbReference>
<keyword evidence="4 7" id="KW-0812">Transmembrane</keyword>
<evidence type="ECO:0000313" key="9">
    <source>
        <dbReference type="EMBL" id="MFC4908261.1"/>
    </source>
</evidence>
<sequence>MTRGGLLRSPDFLRLWGAQTVSEFGTQIGQLATPLLAIGTLHASAGALGLLGAARSAPFLVLALPAGAILDRVRRRPVMIYADLGRFLLVGTVPVAYACGVLTMWQLCAVAALAGVLTVFFDVAYQSHLPGLVERERLTEANSRVTASRSLAEVAGPGAAGVLVGAIGAAATVTVDSASFLLSGLLCRTIRRPEPEPAPGARDRSLRRDIGEGLGFVIRHPILSRVGVCAGVTNLASSMVTVLIPLYMVRSLGRGPSTVGLVLAVGGAGLVAGSLGAGPAVRRFGYGRTIVVSAVTSGIGLALLPLASGRAALPLLVGGQLLFGLSVPLFNIAQVSLRQSVTPHRLLGRMNASMRFLVWSTISLGSLLAGGLGEAAGARAALAVAGVIGALSWTTLLGSPVPSLRELPAVSAQVPDKRPDPTP</sequence>
<dbReference type="InterPro" id="IPR020846">
    <property type="entry name" value="MFS_dom"/>
</dbReference>
<dbReference type="SUPFAM" id="SSF103473">
    <property type="entry name" value="MFS general substrate transporter"/>
    <property type="match status" value="1"/>
</dbReference>
<evidence type="ECO:0000256" key="2">
    <source>
        <dbReference type="ARBA" id="ARBA00022448"/>
    </source>
</evidence>
<dbReference type="CDD" id="cd06173">
    <property type="entry name" value="MFS_MefA_like"/>
    <property type="match status" value="1"/>
</dbReference>
<feature type="transmembrane region" description="Helical" evidence="7">
    <location>
        <begin position="378"/>
        <end position="397"/>
    </location>
</feature>
<evidence type="ECO:0000256" key="7">
    <source>
        <dbReference type="SAM" id="Phobius"/>
    </source>
</evidence>
<dbReference type="PANTHER" id="PTHR23513">
    <property type="entry name" value="INTEGRAL MEMBRANE EFFLUX PROTEIN-RELATED"/>
    <property type="match status" value="1"/>
</dbReference>